<dbReference type="Gene3D" id="3.20.20.150">
    <property type="entry name" value="Divalent-metal-dependent TIM barrel enzymes"/>
    <property type="match status" value="1"/>
</dbReference>
<protein>
    <submittedName>
        <fullName evidence="3">Sugar phosphate isomerase/epimerase</fullName>
    </submittedName>
</protein>
<dbReference type="InterPro" id="IPR013022">
    <property type="entry name" value="Xyl_isomerase-like_TIM-brl"/>
</dbReference>
<dbReference type="RefSeq" id="WP_119660510.1">
    <property type="nucleotide sequence ID" value="NZ_QUAL01000139.1"/>
</dbReference>
<reference evidence="3 4" key="1">
    <citation type="submission" date="2018-09" db="EMBL/GenBank/DDBJ databases">
        <title>Isolation, diversity and antifungal activity of actinobacteria from wheat.</title>
        <authorList>
            <person name="Han C."/>
        </authorList>
    </citation>
    <scope>NUCLEOTIDE SEQUENCE [LARGE SCALE GENOMIC DNA]</scope>
    <source>
        <strain evidence="3 4">NEAU-YY265</strain>
    </source>
</reference>
<dbReference type="PANTHER" id="PTHR12110">
    <property type="entry name" value="HYDROXYPYRUVATE ISOMERASE"/>
    <property type="match status" value="1"/>
</dbReference>
<dbReference type="SUPFAM" id="SSF51658">
    <property type="entry name" value="Xylose isomerase-like"/>
    <property type="match status" value="1"/>
</dbReference>
<evidence type="ECO:0000313" key="3">
    <source>
        <dbReference type="EMBL" id="RIQ22256.1"/>
    </source>
</evidence>
<keyword evidence="3" id="KW-0413">Isomerase</keyword>
<accession>A0A418KQR8</accession>
<keyword evidence="1" id="KW-0732">Signal</keyword>
<dbReference type="InterPro" id="IPR006311">
    <property type="entry name" value="TAT_signal"/>
</dbReference>
<dbReference type="InterPro" id="IPR050312">
    <property type="entry name" value="IolE/XylAMocC-like"/>
</dbReference>
<name>A0A418KQR8_9ACTN</name>
<evidence type="ECO:0000259" key="2">
    <source>
        <dbReference type="Pfam" id="PF01261"/>
    </source>
</evidence>
<evidence type="ECO:0000313" key="4">
    <source>
        <dbReference type="Proteomes" id="UP000284057"/>
    </source>
</evidence>
<evidence type="ECO:0000256" key="1">
    <source>
        <dbReference type="SAM" id="SignalP"/>
    </source>
</evidence>
<dbReference type="Pfam" id="PF01261">
    <property type="entry name" value="AP_endonuc_2"/>
    <property type="match status" value="1"/>
</dbReference>
<dbReference type="PROSITE" id="PS51318">
    <property type="entry name" value="TAT"/>
    <property type="match status" value="1"/>
</dbReference>
<dbReference type="EMBL" id="QUAL01000139">
    <property type="protein sequence ID" value="RIQ22256.1"/>
    <property type="molecule type" value="Genomic_DNA"/>
</dbReference>
<organism evidence="3 4">
    <name type="scientific">Jiangella rhizosphaerae</name>
    <dbReference type="NCBI Taxonomy" id="2293569"/>
    <lineage>
        <taxon>Bacteria</taxon>
        <taxon>Bacillati</taxon>
        <taxon>Actinomycetota</taxon>
        <taxon>Actinomycetes</taxon>
        <taxon>Jiangellales</taxon>
        <taxon>Jiangellaceae</taxon>
        <taxon>Jiangella</taxon>
    </lineage>
</organism>
<proteinExistence type="predicted"/>
<feature type="chain" id="PRO_5019533366" evidence="1">
    <location>
        <begin position="36"/>
        <end position="315"/>
    </location>
</feature>
<sequence length="315" mass="34372">MARPEINRRQFLSAVAGTTMAVTAAGLAAPSVANAAKGMLVPPGKIGIQLFTIRNLVSSLGFRVVFEELARLGYKNVEFAGYTSPAEPGITVQQIRQLLDDNGLTGIGSHVSLNAFRANIELELDRAEILGLPFIGTANEPVTAANRTVAGYQAAAAEFNAFGAAAQARGLRWYHHNHQNEFRFAADDPSVRLYDLLLSETDPKLVFLEMDIYWAYVGQHIAPGFDPIDYVLANRLRYPLFHAKDGRRSTSANGYDIVEFGAGDIDFEHFYSSIGSRGRHYSLWEQDNAPNTPAEAGGALGAAERSYDAIYELRG</sequence>
<dbReference type="Proteomes" id="UP000284057">
    <property type="component" value="Unassembled WGS sequence"/>
</dbReference>
<keyword evidence="4" id="KW-1185">Reference proteome</keyword>
<feature type="signal peptide" evidence="1">
    <location>
        <begin position="1"/>
        <end position="35"/>
    </location>
</feature>
<gene>
    <name evidence="3" type="ORF">DY240_14155</name>
</gene>
<dbReference type="AlphaFoldDB" id="A0A418KQR8"/>
<dbReference type="GO" id="GO:0016853">
    <property type="term" value="F:isomerase activity"/>
    <property type="evidence" value="ECO:0007669"/>
    <property type="project" value="UniProtKB-KW"/>
</dbReference>
<feature type="domain" description="Xylose isomerase-like TIM barrel" evidence="2">
    <location>
        <begin position="66"/>
        <end position="290"/>
    </location>
</feature>
<dbReference type="PANTHER" id="PTHR12110:SF41">
    <property type="entry name" value="INOSOSE DEHYDRATASE"/>
    <property type="match status" value="1"/>
</dbReference>
<comment type="caution">
    <text evidence="3">The sequence shown here is derived from an EMBL/GenBank/DDBJ whole genome shotgun (WGS) entry which is preliminary data.</text>
</comment>
<dbReference type="InterPro" id="IPR036237">
    <property type="entry name" value="Xyl_isomerase-like_sf"/>
</dbReference>
<dbReference type="OrthoDB" id="9798407at2"/>